<proteinExistence type="predicted"/>
<organism evidence="1 2">
    <name type="scientific">Flagellimonas eckloniae</name>
    <dbReference type="NCBI Taxonomy" id="346185"/>
    <lineage>
        <taxon>Bacteria</taxon>
        <taxon>Pseudomonadati</taxon>
        <taxon>Bacteroidota</taxon>
        <taxon>Flavobacteriia</taxon>
        <taxon>Flavobacteriales</taxon>
        <taxon>Flavobacteriaceae</taxon>
        <taxon>Flagellimonas</taxon>
    </lineage>
</organism>
<evidence type="ECO:0000313" key="2">
    <source>
        <dbReference type="Proteomes" id="UP000050827"/>
    </source>
</evidence>
<dbReference type="RefSeq" id="WP_055393210.1">
    <property type="nucleotide sequence ID" value="NZ_LCTZ01000002.1"/>
</dbReference>
<keyword evidence="2" id="KW-1185">Reference proteome</keyword>
<dbReference type="EMBL" id="LCTZ01000002">
    <property type="protein sequence ID" value="KQC29438.1"/>
    <property type="molecule type" value="Genomic_DNA"/>
</dbReference>
<protein>
    <submittedName>
        <fullName evidence="1">Uncharacterized protein</fullName>
    </submittedName>
</protein>
<reference evidence="1 2" key="1">
    <citation type="submission" date="2015-04" db="EMBL/GenBank/DDBJ databases">
        <title>Complete genome of flavobacterium.</title>
        <authorList>
            <person name="Kwon Y.M."/>
            <person name="Kim S.-J."/>
        </authorList>
    </citation>
    <scope>NUCLEOTIDE SEQUENCE [LARGE SCALE GENOMIC DNA]</scope>
    <source>
        <strain evidence="1 2">DK169</strain>
    </source>
</reference>
<dbReference type="Proteomes" id="UP000050827">
    <property type="component" value="Unassembled WGS sequence"/>
</dbReference>
<sequence length="72" mass="8545">MEENNFIAKTPSAFIAYLWEEKKILSESQYRRLLNPDTRVEDVLSSDELIKCNEQYLLNELKTLRGTVKYNM</sequence>
<accession>A0A0Q1DKP4</accession>
<evidence type="ECO:0000313" key="1">
    <source>
        <dbReference type="EMBL" id="KQC29438.1"/>
    </source>
</evidence>
<dbReference type="STRING" id="346185.AAY42_05680"/>
<dbReference type="AlphaFoldDB" id="A0A0Q1DKP4"/>
<name>A0A0Q1DKP4_9FLAO</name>
<gene>
    <name evidence="1" type="ORF">AAY42_05680</name>
</gene>
<comment type="caution">
    <text evidence="1">The sequence shown here is derived from an EMBL/GenBank/DDBJ whole genome shotgun (WGS) entry which is preliminary data.</text>
</comment>